<feature type="compositionally biased region" description="Acidic residues" evidence="1">
    <location>
        <begin position="74"/>
        <end position="85"/>
    </location>
</feature>
<keyword evidence="3" id="KW-1185">Reference proteome</keyword>
<dbReference type="AlphaFoldDB" id="A0A139ABK2"/>
<sequence length="127" mass="14319">MLRLIEPGFSRSDRSGCRVLMTAFTNAAVDTFARKFNELLRLLKQLKSLAGDAWQNSEWLDELGEVTFLRETNVEESPEGAEGEDGQERNTDSASRKPTTSSSRRLPPLPKAKYGIWAGTVWMIQKK</sequence>
<proteinExistence type="predicted"/>
<dbReference type="EMBL" id="KQ965771">
    <property type="protein sequence ID" value="KXS14171.1"/>
    <property type="molecule type" value="Genomic_DNA"/>
</dbReference>
<gene>
    <name evidence="2" type="ORF">M427DRAFT_355347</name>
</gene>
<evidence type="ECO:0000313" key="2">
    <source>
        <dbReference type="EMBL" id="KXS14171.1"/>
    </source>
</evidence>
<dbReference type="Proteomes" id="UP000070544">
    <property type="component" value="Unassembled WGS sequence"/>
</dbReference>
<accession>A0A139ABK2</accession>
<evidence type="ECO:0000313" key="3">
    <source>
        <dbReference type="Proteomes" id="UP000070544"/>
    </source>
</evidence>
<name>A0A139ABK2_GONPJ</name>
<protein>
    <submittedName>
        <fullName evidence="2">Uncharacterized protein</fullName>
    </submittedName>
</protein>
<feature type="compositionally biased region" description="Basic and acidic residues" evidence="1">
    <location>
        <begin position="86"/>
        <end position="95"/>
    </location>
</feature>
<reference evidence="2 3" key="1">
    <citation type="journal article" date="2015" name="Genome Biol. Evol.">
        <title>Phylogenomic analyses indicate that early fungi evolved digesting cell walls of algal ancestors of land plants.</title>
        <authorList>
            <person name="Chang Y."/>
            <person name="Wang S."/>
            <person name="Sekimoto S."/>
            <person name="Aerts A.L."/>
            <person name="Choi C."/>
            <person name="Clum A."/>
            <person name="LaButti K.M."/>
            <person name="Lindquist E.A."/>
            <person name="Yee Ngan C."/>
            <person name="Ohm R.A."/>
            <person name="Salamov A.A."/>
            <person name="Grigoriev I.V."/>
            <person name="Spatafora J.W."/>
            <person name="Berbee M.L."/>
        </authorList>
    </citation>
    <scope>NUCLEOTIDE SEQUENCE [LARGE SCALE GENOMIC DNA]</scope>
    <source>
        <strain evidence="2 3">JEL478</strain>
    </source>
</reference>
<evidence type="ECO:0000256" key="1">
    <source>
        <dbReference type="SAM" id="MobiDB-lite"/>
    </source>
</evidence>
<feature type="region of interest" description="Disordered" evidence="1">
    <location>
        <begin position="71"/>
        <end position="110"/>
    </location>
</feature>
<organism evidence="2 3">
    <name type="scientific">Gonapodya prolifera (strain JEL478)</name>
    <name type="common">Monoblepharis prolifera</name>
    <dbReference type="NCBI Taxonomy" id="1344416"/>
    <lineage>
        <taxon>Eukaryota</taxon>
        <taxon>Fungi</taxon>
        <taxon>Fungi incertae sedis</taxon>
        <taxon>Chytridiomycota</taxon>
        <taxon>Chytridiomycota incertae sedis</taxon>
        <taxon>Monoblepharidomycetes</taxon>
        <taxon>Monoblepharidales</taxon>
        <taxon>Gonapodyaceae</taxon>
        <taxon>Gonapodya</taxon>
    </lineage>
</organism>